<reference evidence="8" key="2">
    <citation type="submission" date="2019-06" db="EMBL/GenBank/DDBJ databases">
        <title>Genomics analysis of Aphanomyces spp. identifies a new class of oomycete effector associated with host adaptation.</title>
        <authorList>
            <person name="Gaulin E."/>
        </authorList>
    </citation>
    <scope>NUCLEOTIDE SEQUENCE</scope>
    <source>
        <strain evidence="8">CBS 578.67</strain>
    </source>
</reference>
<organism evidence="9 10">
    <name type="scientific">Aphanomyces stellatus</name>
    <dbReference type="NCBI Taxonomy" id="120398"/>
    <lineage>
        <taxon>Eukaryota</taxon>
        <taxon>Sar</taxon>
        <taxon>Stramenopiles</taxon>
        <taxon>Oomycota</taxon>
        <taxon>Saprolegniomycetes</taxon>
        <taxon>Saprolegniales</taxon>
        <taxon>Verrucalvaceae</taxon>
        <taxon>Aphanomyces</taxon>
    </lineage>
</organism>
<evidence type="ECO:0000313" key="10">
    <source>
        <dbReference type="Proteomes" id="UP000332933"/>
    </source>
</evidence>
<name>A0A485LGD8_9STRA</name>
<reference evidence="9 10" key="1">
    <citation type="submission" date="2019-03" db="EMBL/GenBank/DDBJ databases">
        <authorList>
            <person name="Gaulin E."/>
            <person name="Dumas B."/>
        </authorList>
    </citation>
    <scope>NUCLEOTIDE SEQUENCE [LARGE SCALE GENOMIC DNA]</scope>
    <source>
        <strain evidence="9">CBS 568.67</strain>
    </source>
</reference>
<dbReference type="OrthoDB" id="76900at2759"/>
<dbReference type="Proteomes" id="UP000332933">
    <property type="component" value="Unassembled WGS sequence"/>
</dbReference>
<keyword evidence="3 6" id="KW-0812">Transmembrane</keyword>
<evidence type="ECO:0000259" key="7">
    <source>
        <dbReference type="PROSITE" id="PS50850"/>
    </source>
</evidence>
<keyword evidence="4 6" id="KW-1133">Transmembrane helix</keyword>
<keyword evidence="10" id="KW-1185">Reference proteome</keyword>
<sequence>MTSTPLQDTTTPSLAKFESFEVDSNPDNVLMASPVMNKSILFALLGAVQFGWIMTEMAYLPYNNIKFCRMPHIPTGQCLLYPGHTSAEWTMQSTAWAVGGGVGALLSAFPADTFGRQKTLGFNGLIMIVGGLVQMLAGDIYTFAVGRGLSGIASGIAINVLNNYLREIAPRQWRMFYLLLVQVALSIGTLLVTTLMYAIPDVPSSEWQFKPLFGGPIIIGLLQLATMRYILESPAWLIHRHHVEAARQVMTQLYLPCDIDEHVKNMIESIERQTQETESASSKLALLVSPKYRVQFSIAIVLSTVQQLCGMNALVVYGPAMFKSIGIHELRLSNTLVNFGRFHDMYLAMKLGDRFNRRPLLLAGSVGMCLGAIGFTLCQVYPSNTNNWLQIGCTLFFVFSFCCSIGSMGWLVSTELVPEVLGATSGAVSTFFTWTAQFFIGVYFQQISNPANWGTHAFFIFAGVMFVFFWFVLLCVPETRNMTTDEVTALFCTEETIANSVGYSGLAPTPSTLKGSDIV</sequence>
<feature type="transmembrane region" description="Helical" evidence="6">
    <location>
        <begin position="456"/>
        <end position="476"/>
    </location>
</feature>
<feature type="transmembrane region" description="Helical" evidence="6">
    <location>
        <begin position="360"/>
        <end position="382"/>
    </location>
</feature>
<dbReference type="AlphaFoldDB" id="A0A485LGD8"/>
<keyword evidence="5 6" id="KW-0472">Membrane</keyword>
<dbReference type="InterPro" id="IPR036259">
    <property type="entry name" value="MFS_trans_sf"/>
</dbReference>
<dbReference type="InterPro" id="IPR005829">
    <property type="entry name" value="Sugar_transporter_CS"/>
</dbReference>
<evidence type="ECO:0000256" key="4">
    <source>
        <dbReference type="ARBA" id="ARBA00022989"/>
    </source>
</evidence>
<dbReference type="PROSITE" id="PS50850">
    <property type="entry name" value="MFS"/>
    <property type="match status" value="1"/>
</dbReference>
<evidence type="ECO:0000256" key="5">
    <source>
        <dbReference type="ARBA" id="ARBA00023136"/>
    </source>
</evidence>
<dbReference type="InterPro" id="IPR005828">
    <property type="entry name" value="MFS_sugar_transport-like"/>
</dbReference>
<comment type="subcellular location">
    <subcellularLocation>
        <location evidence="1">Membrane</location>
        <topology evidence="1">Multi-pass membrane protein</topology>
    </subcellularLocation>
</comment>
<dbReference type="Gene3D" id="1.20.1250.20">
    <property type="entry name" value="MFS general substrate transporter like domains"/>
    <property type="match status" value="1"/>
</dbReference>
<feature type="transmembrane region" description="Helical" evidence="6">
    <location>
        <begin position="211"/>
        <end position="231"/>
    </location>
</feature>
<feature type="transmembrane region" description="Helical" evidence="6">
    <location>
        <begin position="420"/>
        <end position="444"/>
    </location>
</feature>
<feature type="transmembrane region" description="Helical" evidence="6">
    <location>
        <begin position="143"/>
        <end position="165"/>
    </location>
</feature>
<gene>
    <name evidence="9" type="primary">Aste57867_20741</name>
    <name evidence="8" type="ORF">As57867_020673</name>
    <name evidence="9" type="ORF">ASTE57867_20741</name>
</gene>
<evidence type="ECO:0000313" key="9">
    <source>
        <dbReference type="EMBL" id="VFT97421.1"/>
    </source>
</evidence>
<feature type="transmembrane region" description="Helical" evidence="6">
    <location>
        <begin position="120"/>
        <end position="137"/>
    </location>
</feature>
<evidence type="ECO:0000256" key="2">
    <source>
        <dbReference type="ARBA" id="ARBA00010992"/>
    </source>
</evidence>
<dbReference type="EMBL" id="VJMH01006904">
    <property type="protein sequence ID" value="KAF0687528.1"/>
    <property type="molecule type" value="Genomic_DNA"/>
</dbReference>
<evidence type="ECO:0000256" key="3">
    <source>
        <dbReference type="ARBA" id="ARBA00022692"/>
    </source>
</evidence>
<feature type="transmembrane region" description="Helical" evidence="6">
    <location>
        <begin position="177"/>
        <end position="199"/>
    </location>
</feature>
<dbReference type="InterPro" id="IPR020846">
    <property type="entry name" value="MFS_dom"/>
</dbReference>
<dbReference type="InterPro" id="IPR050360">
    <property type="entry name" value="MFS_Sugar_Transporters"/>
</dbReference>
<proteinExistence type="inferred from homology"/>
<comment type="similarity">
    <text evidence="2">Belongs to the major facilitator superfamily. Sugar transporter (TC 2.A.1.1) family.</text>
</comment>
<evidence type="ECO:0000313" key="8">
    <source>
        <dbReference type="EMBL" id="KAF0687528.1"/>
    </source>
</evidence>
<accession>A0A485LGD8</accession>
<feature type="transmembrane region" description="Helical" evidence="6">
    <location>
        <begin position="388"/>
        <end position="413"/>
    </location>
</feature>
<dbReference type="PROSITE" id="PS00217">
    <property type="entry name" value="SUGAR_TRANSPORT_2"/>
    <property type="match status" value="1"/>
</dbReference>
<dbReference type="PANTHER" id="PTHR48022">
    <property type="entry name" value="PLASTIDIC GLUCOSE TRANSPORTER 4"/>
    <property type="match status" value="1"/>
</dbReference>
<dbReference type="Pfam" id="PF00083">
    <property type="entry name" value="Sugar_tr"/>
    <property type="match status" value="1"/>
</dbReference>
<feature type="transmembrane region" description="Helical" evidence="6">
    <location>
        <begin position="40"/>
        <end position="60"/>
    </location>
</feature>
<dbReference type="GO" id="GO:0005351">
    <property type="term" value="F:carbohydrate:proton symporter activity"/>
    <property type="evidence" value="ECO:0007669"/>
    <property type="project" value="TreeGrafter"/>
</dbReference>
<dbReference type="GO" id="GO:0016020">
    <property type="term" value="C:membrane"/>
    <property type="evidence" value="ECO:0007669"/>
    <property type="project" value="UniProtKB-SubCell"/>
</dbReference>
<dbReference type="EMBL" id="CAADRA010006930">
    <property type="protein sequence ID" value="VFT97421.1"/>
    <property type="molecule type" value="Genomic_DNA"/>
</dbReference>
<dbReference type="SUPFAM" id="SSF103473">
    <property type="entry name" value="MFS general substrate transporter"/>
    <property type="match status" value="1"/>
</dbReference>
<evidence type="ECO:0000256" key="6">
    <source>
        <dbReference type="SAM" id="Phobius"/>
    </source>
</evidence>
<protein>
    <submittedName>
        <fullName evidence="9">Aste57867_20741 protein</fullName>
    </submittedName>
</protein>
<feature type="domain" description="Major facilitator superfamily (MFS) profile" evidence="7">
    <location>
        <begin position="39"/>
        <end position="480"/>
    </location>
</feature>
<evidence type="ECO:0000256" key="1">
    <source>
        <dbReference type="ARBA" id="ARBA00004141"/>
    </source>
</evidence>
<dbReference type="PANTHER" id="PTHR48022:SF2">
    <property type="entry name" value="PLASTIDIC GLUCOSE TRANSPORTER 4"/>
    <property type="match status" value="1"/>
</dbReference>